<protein>
    <submittedName>
        <fullName evidence="2">Protein phosphatase 1 regulatory subunit 12B</fullName>
    </submittedName>
</protein>
<dbReference type="EMBL" id="AK305302">
    <property type="protein sequence ID" value="BAK62296.1"/>
    <property type="molecule type" value="mRNA"/>
</dbReference>
<name>G2HEY8_PANTR</name>
<evidence type="ECO:0000256" key="1">
    <source>
        <dbReference type="SAM" id="MobiDB-lite"/>
    </source>
</evidence>
<dbReference type="AlphaFoldDB" id="G2HEY8"/>
<proteinExistence type="evidence at transcript level"/>
<organism evidence="2">
    <name type="scientific">Pan troglodytes</name>
    <name type="common">Chimpanzee</name>
    <dbReference type="NCBI Taxonomy" id="9598"/>
    <lineage>
        <taxon>Eukaryota</taxon>
        <taxon>Metazoa</taxon>
        <taxon>Chordata</taxon>
        <taxon>Craniata</taxon>
        <taxon>Vertebrata</taxon>
        <taxon>Euteleostomi</taxon>
        <taxon>Mammalia</taxon>
        <taxon>Eutheria</taxon>
        <taxon>Euarchontoglires</taxon>
        <taxon>Primates</taxon>
        <taxon>Haplorrhini</taxon>
        <taxon>Catarrhini</taxon>
        <taxon>Hominidae</taxon>
        <taxon>Pan</taxon>
    </lineage>
</organism>
<sequence length="69" mass="7862">MRMKKQIWMSSPLRGCPSERGGGPRNDEEAQASISGQRMRMKLMALKRSKKCGRLHVRIDLLVASHLLE</sequence>
<accession>G2HEY8</accession>
<reference evidence="2" key="1">
    <citation type="journal article" date="2011" name="Funct. Integr. Genomics">
        <title>Major chimpanzee-specific structural changes in sperm development-associated genes.</title>
        <authorList>
            <person name="Kim R.N."/>
            <person name="Kim D.W."/>
            <person name="Choi S.H."/>
            <person name="Chae S.H."/>
            <person name="Nam S.H."/>
            <person name="Kim D.W."/>
            <person name="Kim A."/>
            <person name="Kang A."/>
            <person name="Park K.H."/>
            <person name="Lee Y.S."/>
            <person name="Hirai M."/>
            <person name="Suzuki Y."/>
            <person name="Sugano S."/>
            <person name="Hashimoto K."/>
            <person name="Kim D.S."/>
            <person name="Park H.S."/>
        </authorList>
    </citation>
    <scope>NUCLEOTIDE SEQUENCE</scope>
    <source>
        <tissue evidence="2">Testis</tissue>
    </source>
</reference>
<evidence type="ECO:0000313" key="2">
    <source>
        <dbReference type="EMBL" id="BAK62296.1"/>
    </source>
</evidence>
<feature type="region of interest" description="Disordered" evidence="1">
    <location>
        <begin position="1"/>
        <end position="36"/>
    </location>
</feature>